<name>A0A397VWS7_9GLOM</name>
<protein>
    <submittedName>
        <fullName evidence="1">Uncharacterized protein</fullName>
    </submittedName>
</protein>
<evidence type="ECO:0000313" key="2">
    <source>
        <dbReference type="Proteomes" id="UP000266673"/>
    </source>
</evidence>
<dbReference type="AlphaFoldDB" id="A0A397VWS7"/>
<proteinExistence type="predicted"/>
<feature type="non-terminal residue" evidence="1">
    <location>
        <position position="160"/>
    </location>
</feature>
<dbReference type="Proteomes" id="UP000266673">
    <property type="component" value="Unassembled WGS sequence"/>
</dbReference>
<evidence type="ECO:0000313" key="1">
    <source>
        <dbReference type="EMBL" id="RIB26984.1"/>
    </source>
</evidence>
<keyword evidence="2" id="KW-1185">Reference proteome</keyword>
<gene>
    <name evidence="1" type="ORF">C2G38_2161738</name>
</gene>
<dbReference type="OrthoDB" id="2448523at2759"/>
<comment type="caution">
    <text evidence="1">The sequence shown here is derived from an EMBL/GenBank/DDBJ whole genome shotgun (WGS) entry which is preliminary data.</text>
</comment>
<sequence length="160" mass="19100">MTDTNVKERKLLSMRQTLKAYLKSLLKEAWSMKSDEKMQWAGDLIYSWCFNRRMRAVKTLGIPLEKLPTTNNHLKRMNDYLKNSQIKRFQRNNCTLRADILYVVLVYKVIPNILTLRNLATNLKNEKEKRQKEFNIMDPSDRKILMQEFPQVAYLEPSKK</sequence>
<accession>A0A397VWS7</accession>
<organism evidence="1 2">
    <name type="scientific">Gigaspora rosea</name>
    <dbReference type="NCBI Taxonomy" id="44941"/>
    <lineage>
        <taxon>Eukaryota</taxon>
        <taxon>Fungi</taxon>
        <taxon>Fungi incertae sedis</taxon>
        <taxon>Mucoromycota</taxon>
        <taxon>Glomeromycotina</taxon>
        <taxon>Glomeromycetes</taxon>
        <taxon>Diversisporales</taxon>
        <taxon>Gigasporaceae</taxon>
        <taxon>Gigaspora</taxon>
    </lineage>
</organism>
<dbReference type="EMBL" id="QKWP01000114">
    <property type="protein sequence ID" value="RIB26984.1"/>
    <property type="molecule type" value="Genomic_DNA"/>
</dbReference>
<reference evidence="1 2" key="1">
    <citation type="submission" date="2018-06" db="EMBL/GenBank/DDBJ databases">
        <title>Comparative genomics reveals the genomic features of Rhizophagus irregularis, R. cerebriforme, R. diaphanum and Gigaspora rosea, and their symbiotic lifestyle signature.</title>
        <authorList>
            <person name="Morin E."/>
            <person name="San Clemente H."/>
            <person name="Chen E.C.H."/>
            <person name="De La Providencia I."/>
            <person name="Hainaut M."/>
            <person name="Kuo A."/>
            <person name="Kohler A."/>
            <person name="Murat C."/>
            <person name="Tang N."/>
            <person name="Roy S."/>
            <person name="Loubradou J."/>
            <person name="Henrissat B."/>
            <person name="Grigoriev I.V."/>
            <person name="Corradi N."/>
            <person name="Roux C."/>
            <person name="Martin F.M."/>
        </authorList>
    </citation>
    <scope>NUCLEOTIDE SEQUENCE [LARGE SCALE GENOMIC DNA]</scope>
    <source>
        <strain evidence="1 2">DAOM 194757</strain>
    </source>
</reference>